<accession>A0A936ZDK3</accession>
<protein>
    <submittedName>
        <fullName evidence="2">Uncharacterized protein</fullName>
    </submittedName>
</protein>
<feature type="region of interest" description="Disordered" evidence="1">
    <location>
        <begin position="1"/>
        <end position="28"/>
    </location>
</feature>
<organism evidence="2 3">
    <name type="scientific">Microvirga aerilata</name>
    <dbReference type="NCBI Taxonomy" id="670292"/>
    <lineage>
        <taxon>Bacteria</taxon>
        <taxon>Pseudomonadati</taxon>
        <taxon>Pseudomonadota</taxon>
        <taxon>Alphaproteobacteria</taxon>
        <taxon>Hyphomicrobiales</taxon>
        <taxon>Methylobacteriaceae</taxon>
        <taxon>Microvirga</taxon>
    </lineage>
</organism>
<feature type="compositionally biased region" description="Polar residues" evidence="1">
    <location>
        <begin position="1"/>
        <end position="23"/>
    </location>
</feature>
<name>A0A936ZDK3_9HYPH</name>
<dbReference type="RefSeq" id="WP_202065432.1">
    <property type="nucleotide sequence ID" value="NZ_JAEQMY010000121.1"/>
</dbReference>
<gene>
    <name evidence="2" type="ORF">JKG68_28655</name>
</gene>
<evidence type="ECO:0000313" key="3">
    <source>
        <dbReference type="Proteomes" id="UP000605848"/>
    </source>
</evidence>
<reference evidence="2" key="1">
    <citation type="submission" date="2021-01" db="EMBL/GenBank/DDBJ databases">
        <title>Microvirga sp.</title>
        <authorList>
            <person name="Kim M.K."/>
        </authorList>
    </citation>
    <scope>NUCLEOTIDE SEQUENCE</scope>
    <source>
        <strain evidence="2">5420S-16</strain>
    </source>
</reference>
<sequence>MPPANLGSTQSMPSASPVQTSAPKYTRRVTYRDGRYTLPDGTTVAAEAGGGFTLANREIVRPDGTGGIILPNGARCVSDGNRGYLCP</sequence>
<evidence type="ECO:0000313" key="2">
    <source>
        <dbReference type="EMBL" id="MBL0407876.1"/>
    </source>
</evidence>
<dbReference type="AlphaFoldDB" id="A0A936ZDK3"/>
<evidence type="ECO:0000256" key="1">
    <source>
        <dbReference type="SAM" id="MobiDB-lite"/>
    </source>
</evidence>
<dbReference type="EMBL" id="JAEQMY010000121">
    <property type="protein sequence ID" value="MBL0407876.1"/>
    <property type="molecule type" value="Genomic_DNA"/>
</dbReference>
<comment type="caution">
    <text evidence="2">The sequence shown here is derived from an EMBL/GenBank/DDBJ whole genome shotgun (WGS) entry which is preliminary data.</text>
</comment>
<proteinExistence type="predicted"/>
<keyword evidence="3" id="KW-1185">Reference proteome</keyword>
<dbReference type="Proteomes" id="UP000605848">
    <property type="component" value="Unassembled WGS sequence"/>
</dbReference>